<dbReference type="GO" id="GO:0016491">
    <property type="term" value="F:oxidoreductase activity"/>
    <property type="evidence" value="ECO:0007669"/>
    <property type="project" value="UniProtKB-KW"/>
</dbReference>
<dbReference type="Gene3D" id="3.90.25.10">
    <property type="entry name" value="UDP-galactose 4-epimerase, domain 1"/>
    <property type="match status" value="1"/>
</dbReference>
<dbReference type="InterPro" id="IPR036291">
    <property type="entry name" value="NAD(P)-bd_dom_sf"/>
</dbReference>
<dbReference type="AlphaFoldDB" id="A0A9P6VHC7"/>
<keyword evidence="5" id="KW-1185">Reference proteome</keyword>
<comment type="caution">
    <text evidence="4">The sequence shown here is derived from an EMBL/GenBank/DDBJ whole genome shotgun (WGS) entry which is preliminary data.</text>
</comment>
<dbReference type="InterPro" id="IPR008030">
    <property type="entry name" value="NmrA-like"/>
</dbReference>
<dbReference type="Pfam" id="PF05368">
    <property type="entry name" value="NmrA"/>
    <property type="match status" value="1"/>
</dbReference>
<gene>
    <name evidence="4" type="ORF">D0Z07_5673</name>
</gene>
<dbReference type="EMBL" id="VNKQ01000011">
    <property type="protein sequence ID" value="KAG0648086.1"/>
    <property type="molecule type" value="Genomic_DNA"/>
</dbReference>
<proteinExistence type="predicted"/>
<evidence type="ECO:0000259" key="3">
    <source>
        <dbReference type="Pfam" id="PF05368"/>
    </source>
</evidence>
<dbReference type="InterPro" id="IPR045312">
    <property type="entry name" value="PCBER-like"/>
</dbReference>
<dbReference type="OrthoDB" id="9984533at2759"/>
<keyword evidence="1" id="KW-0521">NADP</keyword>
<dbReference type="PANTHER" id="PTHR47706">
    <property type="entry name" value="NMRA-LIKE FAMILY PROTEIN"/>
    <property type="match status" value="1"/>
</dbReference>
<protein>
    <submittedName>
        <fullName evidence="4">Bifunctional pinoresinol-lariciresinol reductase 2</fullName>
    </submittedName>
</protein>
<evidence type="ECO:0000313" key="5">
    <source>
        <dbReference type="Proteomes" id="UP000785200"/>
    </source>
</evidence>
<evidence type="ECO:0000256" key="1">
    <source>
        <dbReference type="ARBA" id="ARBA00022857"/>
    </source>
</evidence>
<evidence type="ECO:0000256" key="2">
    <source>
        <dbReference type="ARBA" id="ARBA00023002"/>
    </source>
</evidence>
<accession>A0A9P6VHC7</accession>
<keyword evidence="2" id="KW-0560">Oxidoreductase</keyword>
<dbReference type="SUPFAM" id="SSF51735">
    <property type="entry name" value="NAD(P)-binding Rossmann-fold domains"/>
    <property type="match status" value="1"/>
</dbReference>
<sequence length="295" mass="31516">MTTIKNVAVIGGAGNLGPSVVKALLEAGFKVTVLSRASSASTFPSTVRTHKTDYGSSESLAEAFKGQDAVVSVITTAAASEQQKIVDAAVKAGVKRFIPSEYGVNTQHMEGGIAKILNGKKATMDLLKKHAAENATFSWTGLSNSMFFDWGLKVGSLGFSLREKTAIIFDSGNEPFNGTNVGTIGLAIASILQHPAKTANRYLNIASFTTTQNTLLKILEEETGEEWTVTHLKTDDSFKSAEEKLAKGDYSAFGDYLKPHLYGDGKGHANVPLANEELGLPKEDLRETIKMALAQ</sequence>
<name>A0A9P6VHC7_9HELO</name>
<dbReference type="InterPro" id="IPR051609">
    <property type="entry name" value="NmrA/Isoflavone_reductase-like"/>
</dbReference>
<organism evidence="4 5">
    <name type="scientific">Hyphodiscus hymeniophilus</name>
    <dbReference type="NCBI Taxonomy" id="353542"/>
    <lineage>
        <taxon>Eukaryota</taxon>
        <taxon>Fungi</taxon>
        <taxon>Dikarya</taxon>
        <taxon>Ascomycota</taxon>
        <taxon>Pezizomycotina</taxon>
        <taxon>Leotiomycetes</taxon>
        <taxon>Helotiales</taxon>
        <taxon>Hyphodiscaceae</taxon>
        <taxon>Hyphodiscus</taxon>
    </lineage>
</organism>
<feature type="domain" description="NmrA-like" evidence="3">
    <location>
        <begin position="5"/>
        <end position="239"/>
    </location>
</feature>
<dbReference type="PANTHER" id="PTHR47706:SF10">
    <property type="entry name" value="NMRA-LIKE DOMAIN-CONTAINING PROTEIN"/>
    <property type="match status" value="1"/>
</dbReference>
<dbReference type="Proteomes" id="UP000785200">
    <property type="component" value="Unassembled WGS sequence"/>
</dbReference>
<evidence type="ECO:0000313" key="4">
    <source>
        <dbReference type="EMBL" id="KAG0648086.1"/>
    </source>
</evidence>
<dbReference type="CDD" id="cd05259">
    <property type="entry name" value="PCBER_SDR_a"/>
    <property type="match status" value="1"/>
</dbReference>
<reference evidence="4" key="1">
    <citation type="submission" date="2019-07" db="EMBL/GenBank/DDBJ databases">
        <title>Hyphodiscus hymeniophilus genome sequencing and assembly.</title>
        <authorList>
            <person name="Kramer G."/>
            <person name="Nodwell J."/>
        </authorList>
    </citation>
    <scope>NUCLEOTIDE SEQUENCE</scope>
    <source>
        <strain evidence="4">ATCC 34498</strain>
    </source>
</reference>
<dbReference type="Gene3D" id="3.40.50.720">
    <property type="entry name" value="NAD(P)-binding Rossmann-like Domain"/>
    <property type="match status" value="1"/>
</dbReference>